<keyword evidence="2" id="KW-1185">Reference proteome</keyword>
<evidence type="ECO:0000313" key="1">
    <source>
        <dbReference type="EMBL" id="GIX72983.1"/>
    </source>
</evidence>
<gene>
    <name evidence="1" type="ORF">CEXT_194391</name>
</gene>
<protein>
    <recommendedName>
        <fullName evidence="3">Secreted protein</fullName>
    </recommendedName>
</protein>
<dbReference type="EMBL" id="BPLR01002363">
    <property type="protein sequence ID" value="GIX72983.1"/>
    <property type="molecule type" value="Genomic_DNA"/>
</dbReference>
<evidence type="ECO:0008006" key="3">
    <source>
        <dbReference type="Google" id="ProtNLM"/>
    </source>
</evidence>
<evidence type="ECO:0000313" key="2">
    <source>
        <dbReference type="Proteomes" id="UP001054945"/>
    </source>
</evidence>
<name>A0AAV4MKY4_CAEEX</name>
<organism evidence="1 2">
    <name type="scientific">Caerostris extrusa</name>
    <name type="common">Bark spider</name>
    <name type="synonym">Caerostris bankana</name>
    <dbReference type="NCBI Taxonomy" id="172846"/>
    <lineage>
        <taxon>Eukaryota</taxon>
        <taxon>Metazoa</taxon>
        <taxon>Ecdysozoa</taxon>
        <taxon>Arthropoda</taxon>
        <taxon>Chelicerata</taxon>
        <taxon>Arachnida</taxon>
        <taxon>Araneae</taxon>
        <taxon>Araneomorphae</taxon>
        <taxon>Entelegynae</taxon>
        <taxon>Araneoidea</taxon>
        <taxon>Araneidae</taxon>
        <taxon>Caerostris</taxon>
    </lineage>
</organism>
<reference evidence="1 2" key="1">
    <citation type="submission" date="2021-06" db="EMBL/GenBank/DDBJ databases">
        <title>Caerostris extrusa draft genome.</title>
        <authorList>
            <person name="Kono N."/>
            <person name="Arakawa K."/>
        </authorList>
    </citation>
    <scope>NUCLEOTIDE SEQUENCE [LARGE SCALE GENOMIC DNA]</scope>
</reference>
<dbReference type="Proteomes" id="UP001054945">
    <property type="component" value="Unassembled WGS sequence"/>
</dbReference>
<dbReference type="AlphaFoldDB" id="A0AAV4MKY4"/>
<comment type="caution">
    <text evidence="1">The sequence shown here is derived from an EMBL/GenBank/DDBJ whole genome shotgun (WGS) entry which is preliminary data.</text>
</comment>
<proteinExistence type="predicted"/>
<accession>A0AAV4MKY4</accession>
<sequence>MGRRAKNKFFPSLMCAYGFVSQCFLFKSAFLGSASALSHGENRARKNDLYFFIRLILYLEHLPHRFFGIFSSSSPKIMRYFSRQIAEFCSDTKSKWPSIVVRLVE</sequence>